<accession>A0A921MBH5</accession>
<name>A0A921MBH5_9MICO</name>
<keyword evidence="1" id="KW-0472">Membrane</keyword>
<gene>
    <name evidence="2" type="ORF">K8V08_01285</name>
</gene>
<protein>
    <submittedName>
        <fullName evidence="2">Uncharacterized protein</fullName>
    </submittedName>
</protein>
<keyword evidence="1" id="KW-0812">Transmembrane</keyword>
<proteinExistence type="predicted"/>
<evidence type="ECO:0000313" key="2">
    <source>
        <dbReference type="EMBL" id="HJG79027.1"/>
    </source>
</evidence>
<dbReference type="Proteomes" id="UP000784435">
    <property type="component" value="Unassembled WGS sequence"/>
</dbReference>
<evidence type="ECO:0000313" key="3">
    <source>
        <dbReference type="Proteomes" id="UP000784435"/>
    </source>
</evidence>
<comment type="caution">
    <text evidence="2">The sequence shown here is derived from an EMBL/GenBank/DDBJ whole genome shotgun (WGS) entry which is preliminary data.</text>
</comment>
<evidence type="ECO:0000256" key="1">
    <source>
        <dbReference type="SAM" id="Phobius"/>
    </source>
</evidence>
<keyword evidence="1" id="KW-1133">Transmembrane helix</keyword>
<reference evidence="2" key="1">
    <citation type="journal article" date="2021" name="PeerJ">
        <title>Extensive microbial diversity within the chicken gut microbiome revealed by metagenomics and culture.</title>
        <authorList>
            <person name="Gilroy R."/>
            <person name="Ravi A."/>
            <person name="Getino M."/>
            <person name="Pursley I."/>
            <person name="Horton D.L."/>
            <person name="Alikhan N.F."/>
            <person name="Baker D."/>
            <person name="Gharbi K."/>
            <person name="Hall N."/>
            <person name="Watson M."/>
            <person name="Adriaenssens E.M."/>
            <person name="Foster-Nyarko E."/>
            <person name="Jarju S."/>
            <person name="Secka A."/>
            <person name="Antonio M."/>
            <person name="Oren A."/>
            <person name="Chaudhuri R.R."/>
            <person name="La Ragione R."/>
            <person name="Hildebrand F."/>
            <person name="Pallen M.J."/>
        </authorList>
    </citation>
    <scope>NUCLEOTIDE SEQUENCE</scope>
    <source>
        <strain evidence="2">ChiGjej5B5-7349</strain>
    </source>
</reference>
<reference evidence="2" key="2">
    <citation type="submission" date="2021-09" db="EMBL/GenBank/DDBJ databases">
        <authorList>
            <person name="Gilroy R."/>
        </authorList>
    </citation>
    <scope>NUCLEOTIDE SEQUENCE</scope>
    <source>
        <strain evidence="2">ChiGjej5B5-7349</strain>
    </source>
</reference>
<organism evidence="2 3">
    <name type="scientific">Brevibacterium senegalense</name>
    <dbReference type="NCBI Taxonomy" id="1033736"/>
    <lineage>
        <taxon>Bacteria</taxon>
        <taxon>Bacillati</taxon>
        <taxon>Actinomycetota</taxon>
        <taxon>Actinomycetes</taxon>
        <taxon>Micrococcales</taxon>
        <taxon>Brevibacteriaceae</taxon>
        <taxon>Brevibacterium</taxon>
    </lineage>
</organism>
<feature type="transmembrane region" description="Helical" evidence="1">
    <location>
        <begin position="170"/>
        <end position="198"/>
    </location>
</feature>
<sequence>MIRVAIGSLWLAGAAVLGGLSTSALLSVGSGEVARTDPFPVSDGAYALVLDEAIVPFQGTEATLTVESDTELFIGTANGVDVDDYLTGVAHEEITDVDFPDTAIHRTVAGEPAPAAAPASRDWWTAQDTGTTVSHTFDLDADPQVIVVTAAGEDATLADAQATVSMDVRMVFGLALLGYGGAVALLGVGLFYLLRWWFSRYRPARRRPGTARSVR</sequence>
<dbReference type="AlphaFoldDB" id="A0A921MBH5"/>
<dbReference type="EMBL" id="DYUK01000025">
    <property type="protein sequence ID" value="HJG79027.1"/>
    <property type="molecule type" value="Genomic_DNA"/>
</dbReference>